<keyword evidence="1" id="KW-0732">Signal</keyword>
<dbReference type="Proteomes" id="UP000272942">
    <property type="component" value="Unassembled WGS sequence"/>
</dbReference>
<evidence type="ECO:0000256" key="1">
    <source>
        <dbReference type="SAM" id="SignalP"/>
    </source>
</evidence>
<evidence type="ECO:0000313" key="3">
    <source>
        <dbReference type="Proteomes" id="UP000272942"/>
    </source>
</evidence>
<accession>A0A183AR30</accession>
<reference evidence="4" key="1">
    <citation type="submission" date="2016-06" db="UniProtKB">
        <authorList>
            <consortium name="WormBaseParasite"/>
        </authorList>
    </citation>
    <scope>IDENTIFICATION</scope>
</reference>
<protein>
    <submittedName>
        <fullName evidence="4">Eph LBD domain-containing protein</fullName>
    </submittedName>
</protein>
<gene>
    <name evidence="2" type="ORF">ECPE_LOCUS9415</name>
</gene>
<feature type="signal peptide" evidence="1">
    <location>
        <begin position="1"/>
        <end position="18"/>
    </location>
</feature>
<evidence type="ECO:0000313" key="4">
    <source>
        <dbReference type="WBParaSite" id="ECPE_0000944401-mRNA-1"/>
    </source>
</evidence>
<dbReference type="OrthoDB" id="340432at2759"/>
<proteinExistence type="predicted"/>
<organism evidence="4">
    <name type="scientific">Echinostoma caproni</name>
    <dbReference type="NCBI Taxonomy" id="27848"/>
    <lineage>
        <taxon>Eukaryota</taxon>
        <taxon>Metazoa</taxon>
        <taxon>Spiralia</taxon>
        <taxon>Lophotrochozoa</taxon>
        <taxon>Platyhelminthes</taxon>
        <taxon>Trematoda</taxon>
        <taxon>Digenea</taxon>
        <taxon>Plagiorchiida</taxon>
        <taxon>Echinostomata</taxon>
        <taxon>Echinostomatoidea</taxon>
        <taxon>Echinostomatidae</taxon>
        <taxon>Echinostoma</taxon>
    </lineage>
</organism>
<evidence type="ECO:0000313" key="2">
    <source>
        <dbReference type="EMBL" id="VDP85323.1"/>
    </source>
</evidence>
<sequence length="238" mass="26516">MLSSFLLNISLTSSIASAGSSIVAARWTFSSFTISEVVQGYNAALANSKRGLTWEVYSALEPPYESLEKERRMAPRILQLKAQALSVCSLVLRTWKPTPRDSVRMRMPVTRSANKENDISKAQCCSTLKLLITSGHVRLYTWQTGHAADQWGPDDDWVLDLLAQEQALQQSQCNEAEVILSLDVPQSIDSDTNEVRLMFETQFSSVPTTINHALSCAGFGCRLLVAHLDERAECKWEC</sequence>
<dbReference type="WBParaSite" id="ECPE_0000944401-mRNA-1">
    <property type="protein sequence ID" value="ECPE_0000944401-mRNA-1"/>
    <property type="gene ID" value="ECPE_0000944401"/>
</dbReference>
<dbReference type="EMBL" id="UZAN01047381">
    <property type="protein sequence ID" value="VDP85323.1"/>
    <property type="molecule type" value="Genomic_DNA"/>
</dbReference>
<name>A0A183AR30_9TREM</name>
<reference evidence="2 3" key="2">
    <citation type="submission" date="2018-11" db="EMBL/GenBank/DDBJ databases">
        <authorList>
            <consortium name="Pathogen Informatics"/>
        </authorList>
    </citation>
    <scope>NUCLEOTIDE SEQUENCE [LARGE SCALE GENOMIC DNA]</scope>
    <source>
        <strain evidence="2 3">Egypt</strain>
    </source>
</reference>
<keyword evidence="3" id="KW-1185">Reference proteome</keyword>
<dbReference type="AlphaFoldDB" id="A0A183AR30"/>
<feature type="chain" id="PRO_5043138202" evidence="1">
    <location>
        <begin position="19"/>
        <end position="238"/>
    </location>
</feature>